<sequence>MKKTRFAGRKKQAGFGLLEVLITVAILSIIATLAAPTLFSRGDTAKVAATKAQISSIVTALSMYKLDNQVFPSTNQGLDALVEKPSGYPQANNWSSDGYMRKLPKDGWGNDFLYISPGSTGPFEIISYGSDGVSGGEDTAADILSSEL</sequence>
<evidence type="ECO:0000256" key="9">
    <source>
        <dbReference type="ARBA" id="ARBA00023136"/>
    </source>
</evidence>
<feature type="transmembrane region" description="Helical" evidence="10">
    <location>
        <begin position="12"/>
        <end position="35"/>
    </location>
</feature>
<keyword evidence="4" id="KW-1003">Cell membrane</keyword>
<protein>
    <recommendedName>
        <fullName evidence="3">Type II secretion system core protein G</fullName>
    </recommendedName>
</protein>
<dbReference type="InterPro" id="IPR013545">
    <property type="entry name" value="T2SS_protein-GspG_C"/>
</dbReference>
<dbReference type="NCBIfam" id="TIGR02532">
    <property type="entry name" value="IV_pilin_GFxxxE"/>
    <property type="match status" value="1"/>
</dbReference>
<reference evidence="12 13" key="1">
    <citation type="submission" date="2022-10" db="EMBL/GenBank/DDBJ databases">
        <title>Marinomonas transparenta sp. nov. and Marinomonas sargassi sp. nov., isolated from marine alga (Sargassum natans (L.) Gaillon).</title>
        <authorList>
            <person name="Wang Y."/>
        </authorList>
    </citation>
    <scope>NUCLEOTIDE SEQUENCE [LARGE SCALE GENOMIC DNA]</scope>
    <source>
        <strain evidence="12 13">C2222</strain>
    </source>
</reference>
<evidence type="ECO:0000256" key="3">
    <source>
        <dbReference type="ARBA" id="ARBA00020042"/>
    </source>
</evidence>
<comment type="similarity">
    <text evidence="2">Belongs to the GSP G family.</text>
</comment>
<keyword evidence="13" id="KW-1185">Reference proteome</keyword>
<comment type="subcellular location">
    <subcellularLocation>
        <location evidence="1">Cell inner membrane</location>
        <topology evidence="1">Single-pass membrane protein</topology>
    </subcellularLocation>
</comment>
<dbReference type="Gene3D" id="3.30.700.10">
    <property type="entry name" value="Glycoprotein, Type 4 Pilin"/>
    <property type="match status" value="1"/>
</dbReference>
<dbReference type="Proteomes" id="UP001209713">
    <property type="component" value="Unassembled WGS sequence"/>
</dbReference>
<feature type="domain" description="Type II secretion system protein GspG C-terminal" evidence="11">
    <location>
        <begin position="38"/>
        <end position="145"/>
    </location>
</feature>
<dbReference type="InterPro" id="IPR000983">
    <property type="entry name" value="Bac_GSPG_pilin"/>
</dbReference>
<proteinExistence type="inferred from homology"/>
<gene>
    <name evidence="12" type="primary">gspG</name>
    <name evidence="12" type="ORF">OFY17_01035</name>
</gene>
<evidence type="ECO:0000256" key="2">
    <source>
        <dbReference type="ARBA" id="ARBA00009984"/>
    </source>
</evidence>
<evidence type="ECO:0000259" key="11">
    <source>
        <dbReference type="Pfam" id="PF08334"/>
    </source>
</evidence>
<evidence type="ECO:0000256" key="10">
    <source>
        <dbReference type="SAM" id="Phobius"/>
    </source>
</evidence>
<dbReference type="SUPFAM" id="SSF54523">
    <property type="entry name" value="Pili subunits"/>
    <property type="match status" value="1"/>
</dbReference>
<evidence type="ECO:0000256" key="7">
    <source>
        <dbReference type="ARBA" id="ARBA00022692"/>
    </source>
</evidence>
<dbReference type="Pfam" id="PF08334">
    <property type="entry name" value="T2SSG"/>
    <property type="match status" value="1"/>
</dbReference>
<evidence type="ECO:0000256" key="8">
    <source>
        <dbReference type="ARBA" id="ARBA00022989"/>
    </source>
</evidence>
<evidence type="ECO:0000256" key="4">
    <source>
        <dbReference type="ARBA" id="ARBA00022475"/>
    </source>
</evidence>
<accession>A0ABT2YNJ2</accession>
<keyword evidence="6" id="KW-0997">Cell inner membrane</keyword>
<evidence type="ECO:0000256" key="1">
    <source>
        <dbReference type="ARBA" id="ARBA00004377"/>
    </source>
</evidence>
<evidence type="ECO:0000256" key="5">
    <source>
        <dbReference type="ARBA" id="ARBA00022481"/>
    </source>
</evidence>
<dbReference type="InterPro" id="IPR010054">
    <property type="entry name" value="Type2_sec_GspG"/>
</dbReference>
<dbReference type="InterPro" id="IPR012902">
    <property type="entry name" value="N_methyl_site"/>
</dbReference>
<dbReference type="InterPro" id="IPR045584">
    <property type="entry name" value="Pilin-like"/>
</dbReference>
<dbReference type="EMBL" id="JAOVZB010000001">
    <property type="protein sequence ID" value="MCV2401455.1"/>
    <property type="molecule type" value="Genomic_DNA"/>
</dbReference>
<dbReference type="Pfam" id="PF07963">
    <property type="entry name" value="N_methyl"/>
    <property type="match status" value="1"/>
</dbReference>
<name>A0ABT2YNJ2_9GAMM</name>
<evidence type="ECO:0000256" key="6">
    <source>
        <dbReference type="ARBA" id="ARBA00022519"/>
    </source>
</evidence>
<evidence type="ECO:0000313" key="12">
    <source>
        <dbReference type="EMBL" id="MCV2401455.1"/>
    </source>
</evidence>
<dbReference type="RefSeq" id="WP_263528831.1">
    <property type="nucleotide sequence ID" value="NZ_JAOVZB010000001.1"/>
</dbReference>
<keyword evidence="7 10" id="KW-0812">Transmembrane</keyword>
<comment type="caution">
    <text evidence="12">The sequence shown here is derived from an EMBL/GenBank/DDBJ whole genome shotgun (WGS) entry which is preliminary data.</text>
</comment>
<evidence type="ECO:0000313" key="13">
    <source>
        <dbReference type="Proteomes" id="UP001209713"/>
    </source>
</evidence>
<dbReference type="PRINTS" id="PR00813">
    <property type="entry name" value="BCTERIALGSPG"/>
</dbReference>
<organism evidence="12 13">
    <name type="scientific">Marinomonas sargassi</name>
    <dbReference type="NCBI Taxonomy" id="2984494"/>
    <lineage>
        <taxon>Bacteria</taxon>
        <taxon>Pseudomonadati</taxon>
        <taxon>Pseudomonadota</taxon>
        <taxon>Gammaproteobacteria</taxon>
        <taxon>Oceanospirillales</taxon>
        <taxon>Oceanospirillaceae</taxon>
        <taxon>Marinomonas</taxon>
    </lineage>
</organism>
<keyword evidence="5" id="KW-0488">Methylation</keyword>
<keyword evidence="9 10" id="KW-0472">Membrane</keyword>
<keyword evidence="8 10" id="KW-1133">Transmembrane helix</keyword>
<dbReference type="NCBIfam" id="TIGR01710">
    <property type="entry name" value="typeII_sec_gspG"/>
    <property type="match status" value="1"/>
</dbReference>